<dbReference type="RefSeq" id="WP_263341662.1">
    <property type="nucleotide sequence ID" value="NZ_JAGSYH010000008.1"/>
</dbReference>
<sequence>MLRRFAIFHLSRKSLVRGTVITLGSLWASLWLSGYPDIRPSMWLILPLLLTCLATWDHARCLQKRWSFYHGGVLLLIYVDLMVMLTIAFLLVLSFSGLLQQ</sequence>
<comment type="caution">
    <text evidence="2">The sequence shown here is derived from an EMBL/GenBank/DDBJ whole genome shotgun (WGS) entry which is preliminary data.</text>
</comment>
<proteinExistence type="predicted"/>
<evidence type="ECO:0000313" key="3">
    <source>
        <dbReference type="Proteomes" id="UP001596091"/>
    </source>
</evidence>
<feature type="transmembrane region" description="Helical" evidence="1">
    <location>
        <begin position="14"/>
        <end position="32"/>
    </location>
</feature>
<accession>A0ABW1ENJ9</accession>
<reference evidence="3" key="1">
    <citation type="journal article" date="2019" name="Int. J. Syst. Evol. Microbiol.">
        <title>The Global Catalogue of Microorganisms (GCM) 10K type strain sequencing project: providing services to taxonomists for standard genome sequencing and annotation.</title>
        <authorList>
            <consortium name="The Broad Institute Genomics Platform"/>
            <consortium name="The Broad Institute Genome Sequencing Center for Infectious Disease"/>
            <person name="Wu L."/>
            <person name="Ma J."/>
        </authorList>
    </citation>
    <scope>NUCLEOTIDE SEQUENCE [LARGE SCALE GENOMIC DNA]</scope>
    <source>
        <strain evidence="3">JCM 4087</strain>
    </source>
</reference>
<gene>
    <name evidence="2" type="ORF">ACFPT7_25055</name>
</gene>
<keyword evidence="1" id="KW-1133">Transmembrane helix</keyword>
<protein>
    <submittedName>
        <fullName evidence="2">Permease</fullName>
    </submittedName>
</protein>
<feature type="transmembrane region" description="Helical" evidence="1">
    <location>
        <begin position="68"/>
        <end position="95"/>
    </location>
</feature>
<keyword evidence="1" id="KW-0812">Transmembrane</keyword>
<evidence type="ECO:0000256" key="1">
    <source>
        <dbReference type="SAM" id="Phobius"/>
    </source>
</evidence>
<organism evidence="2 3">
    <name type="scientific">Acidicapsa dinghuensis</name>
    <dbReference type="NCBI Taxonomy" id="2218256"/>
    <lineage>
        <taxon>Bacteria</taxon>
        <taxon>Pseudomonadati</taxon>
        <taxon>Acidobacteriota</taxon>
        <taxon>Terriglobia</taxon>
        <taxon>Terriglobales</taxon>
        <taxon>Acidobacteriaceae</taxon>
        <taxon>Acidicapsa</taxon>
    </lineage>
</organism>
<keyword evidence="1" id="KW-0472">Membrane</keyword>
<dbReference type="EMBL" id="JBHSPH010000020">
    <property type="protein sequence ID" value="MFC5865599.1"/>
    <property type="molecule type" value="Genomic_DNA"/>
</dbReference>
<dbReference type="Proteomes" id="UP001596091">
    <property type="component" value="Unassembled WGS sequence"/>
</dbReference>
<name>A0ABW1ENJ9_9BACT</name>
<evidence type="ECO:0000313" key="2">
    <source>
        <dbReference type="EMBL" id="MFC5865599.1"/>
    </source>
</evidence>
<keyword evidence="3" id="KW-1185">Reference proteome</keyword>